<dbReference type="EMBL" id="JANHOG010000484">
    <property type="protein sequence ID" value="KAJ3553914.1"/>
    <property type="molecule type" value="Genomic_DNA"/>
</dbReference>
<dbReference type="Proteomes" id="UP001148662">
    <property type="component" value="Unassembled WGS sequence"/>
</dbReference>
<protein>
    <submittedName>
        <fullName evidence="1">Uncharacterized protein</fullName>
    </submittedName>
</protein>
<evidence type="ECO:0000313" key="1">
    <source>
        <dbReference type="EMBL" id="KAJ3553914.1"/>
    </source>
</evidence>
<evidence type="ECO:0000313" key="2">
    <source>
        <dbReference type="Proteomes" id="UP001148662"/>
    </source>
</evidence>
<organism evidence="1 2">
    <name type="scientific">Phlebia brevispora</name>
    <dbReference type="NCBI Taxonomy" id="194682"/>
    <lineage>
        <taxon>Eukaryota</taxon>
        <taxon>Fungi</taxon>
        <taxon>Dikarya</taxon>
        <taxon>Basidiomycota</taxon>
        <taxon>Agaricomycotina</taxon>
        <taxon>Agaricomycetes</taxon>
        <taxon>Polyporales</taxon>
        <taxon>Meruliaceae</taxon>
        <taxon>Phlebia</taxon>
    </lineage>
</organism>
<comment type="caution">
    <text evidence="1">The sequence shown here is derived from an EMBL/GenBank/DDBJ whole genome shotgun (WGS) entry which is preliminary data.</text>
</comment>
<name>A0ACC1T662_9APHY</name>
<sequence length="1225" mass="138830">MADDAIIISNMGIHIAQIGPSTSIKEIRNVLTAALREISPAHDSPIQFEVKVDARNSADQYRCGLLILPTYDIGRRFLREFGGTEPRRSVTVEGSRLVFTQKQDHPPSTGSAVERPSNVPRQDRQNPARFQACKVPIASIQFGWECRDSVYSIEWEKDFIDKPCYFSFNPYRREFTFKMIGDDHNTIIVIQAAQISWASPSHITTTKSALFLSLKYPPTYEEEFKNVTNTERKPQLRQQLQSLDEHQFRCVPWASLAIRVECVGMQTPALQWLFKEAHVPCKNFSYPVEHRGLFSPRVQARYYSWVGSLPWQIAFHIEAITRDRLTDLKEMLVLRPDIAGMLDHEGPSFVADFLQRFACELKGASEQRALKPWTKDHVRELYLKCRRRFQRPKDRQEEQTVGMGSFLCFHVMVSPTTQRLQGPSWERANRIIRRYWDHRHNFIVVSFVDDAQLPVQYRFDPQVDTLRFIRKRYGEVLTSGITVAGRHFEYLHYSMSGLRQHSFWFLIPFSFVTPSGEVEKVTAEVVLRKIGDIPHDSKLLYCPALLGARWAQAFTATDAAVTVEAEELLLIEDEIDASGTRSFTDGVGTISPALLQDIWDELLQSGFYKRFRTLECPSALQFRLGGAKGVLMKDHRLAGRAVCLRPSQMKFQAPHSRQIEVVSIFYKPGKFALNRMLIMLLEGLGIQGGYTILKTLQDGVVQEASLAKKSLVSASKLMDTYGLGVAYRLPTLLCSLDRLHIEIEQLGHRHQRLMQFAVHHVLRDLKYYARIPAPGYTLVGVADIHKYLKEGQIFAYVAPIDGSEPVYLEGPVMVFRSPTTHPGDVRIVHAIGKPPEDSPFQREPLRNTVVFSVLGSRPLASCLSGGDLDGDTYVCTAFPPLLLSRPSGPYPPAEYERVPRKTVPRPSTKDDMINFVVEYLYSNNIGIITNEWLLHADQQEDGVFSEECLLLAGLHSAAVDYPKTGVPVPLHDIPKRKRREKPDWSRPELSNGDTNEYYPSDRWIGQLYRAIELPELSPAYHYGPEGQDDATLQDAFDEFKARMSSPQDAMDKAVAEQVSRCVNMEFLDIALFKEICRMYDEYRTRLSAIRHSCTLTAGRSHNSAPVTPLTEQEVMLGTISAPCAQSHRRKELISRLRGQTDCLCRDVHEGLTGTADADTASDEDMLSRCNAALHRAWTAYGLSLVNKGREIGAESFGCLALVEIFDIIGRINGYTAVVHGREHPE</sequence>
<reference evidence="1" key="1">
    <citation type="submission" date="2022-07" db="EMBL/GenBank/DDBJ databases">
        <title>Genome Sequence of Phlebia brevispora.</title>
        <authorList>
            <person name="Buettner E."/>
        </authorList>
    </citation>
    <scope>NUCLEOTIDE SEQUENCE</scope>
    <source>
        <strain evidence="1">MPL23</strain>
    </source>
</reference>
<keyword evidence="2" id="KW-1185">Reference proteome</keyword>
<gene>
    <name evidence="1" type="ORF">NM688_g3370</name>
</gene>
<accession>A0ACC1T662</accession>
<proteinExistence type="predicted"/>